<keyword evidence="2" id="KW-1185">Reference proteome</keyword>
<dbReference type="GO" id="GO:0003676">
    <property type="term" value="F:nucleic acid binding"/>
    <property type="evidence" value="ECO:0007669"/>
    <property type="project" value="InterPro"/>
</dbReference>
<dbReference type="EMBL" id="MU129333">
    <property type="protein sequence ID" value="KAF9503576.1"/>
    <property type="molecule type" value="Genomic_DNA"/>
</dbReference>
<evidence type="ECO:0000313" key="2">
    <source>
        <dbReference type="Proteomes" id="UP000886523"/>
    </source>
</evidence>
<evidence type="ECO:0000313" key="1">
    <source>
        <dbReference type="EMBL" id="KAF9503576.1"/>
    </source>
</evidence>
<evidence type="ECO:0008006" key="3">
    <source>
        <dbReference type="Google" id="ProtNLM"/>
    </source>
</evidence>
<dbReference type="InterPro" id="IPR036397">
    <property type="entry name" value="RNaseH_sf"/>
</dbReference>
<protein>
    <recommendedName>
        <fullName evidence="3">Tc1-like transposase DDE domain-containing protein</fullName>
    </recommendedName>
</protein>
<name>A0A9P6AD98_9AGAM</name>
<dbReference type="PANTHER" id="PTHR35871">
    <property type="entry name" value="EXPRESSED PROTEIN"/>
    <property type="match status" value="1"/>
</dbReference>
<dbReference type="PANTHER" id="PTHR35871:SF1">
    <property type="entry name" value="CXC1-LIKE CYSTEINE CLUSTER ASSOCIATED WITH KDZ TRANSPOSASES DOMAIN-CONTAINING PROTEIN"/>
    <property type="match status" value="1"/>
</dbReference>
<gene>
    <name evidence="1" type="ORF">BS47DRAFT_1374469</name>
</gene>
<dbReference type="OrthoDB" id="2449121at2759"/>
<proteinExistence type="predicted"/>
<organism evidence="1 2">
    <name type="scientific">Hydnum rufescens UP504</name>
    <dbReference type="NCBI Taxonomy" id="1448309"/>
    <lineage>
        <taxon>Eukaryota</taxon>
        <taxon>Fungi</taxon>
        <taxon>Dikarya</taxon>
        <taxon>Basidiomycota</taxon>
        <taxon>Agaricomycotina</taxon>
        <taxon>Agaricomycetes</taxon>
        <taxon>Cantharellales</taxon>
        <taxon>Hydnaceae</taxon>
        <taxon>Hydnum</taxon>
    </lineage>
</organism>
<accession>A0A9P6AD98</accession>
<sequence length="263" mass="29019">MSQYDGPDLKCQDPFLLPGEKWIIAQFHNESCFHANEFKQSACEGDIVHDAQVIIHPGAAGNPYWDMKQLLAQVEVAISIFNASHPDCQALFIFNQSSAHALLSPNALHAFDMNKANGGKQHIQKDTVIPGNAPNPAMTTGMGVAKGLQQVLEECGFNTSGIHTKCAPVCPFENNACCLACILSKQGDFVDQISMLEDLISKAGHLCMFLPKFHCELNPIEMYWGYAKYRYHEIFKTTFADAKAAAQSCLDACPLDTIWCFIN</sequence>
<comment type="caution">
    <text evidence="1">The sequence shown here is derived from an EMBL/GenBank/DDBJ whole genome shotgun (WGS) entry which is preliminary data.</text>
</comment>
<dbReference type="Proteomes" id="UP000886523">
    <property type="component" value="Unassembled WGS sequence"/>
</dbReference>
<dbReference type="AlphaFoldDB" id="A0A9P6AD98"/>
<reference evidence="1" key="1">
    <citation type="journal article" date="2020" name="Nat. Commun.">
        <title>Large-scale genome sequencing of mycorrhizal fungi provides insights into the early evolution of symbiotic traits.</title>
        <authorList>
            <person name="Miyauchi S."/>
            <person name="Kiss E."/>
            <person name="Kuo A."/>
            <person name="Drula E."/>
            <person name="Kohler A."/>
            <person name="Sanchez-Garcia M."/>
            <person name="Morin E."/>
            <person name="Andreopoulos B."/>
            <person name="Barry K.W."/>
            <person name="Bonito G."/>
            <person name="Buee M."/>
            <person name="Carver A."/>
            <person name="Chen C."/>
            <person name="Cichocki N."/>
            <person name="Clum A."/>
            <person name="Culley D."/>
            <person name="Crous P.W."/>
            <person name="Fauchery L."/>
            <person name="Girlanda M."/>
            <person name="Hayes R.D."/>
            <person name="Keri Z."/>
            <person name="LaButti K."/>
            <person name="Lipzen A."/>
            <person name="Lombard V."/>
            <person name="Magnuson J."/>
            <person name="Maillard F."/>
            <person name="Murat C."/>
            <person name="Nolan M."/>
            <person name="Ohm R.A."/>
            <person name="Pangilinan J."/>
            <person name="Pereira M.F."/>
            <person name="Perotto S."/>
            <person name="Peter M."/>
            <person name="Pfister S."/>
            <person name="Riley R."/>
            <person name="Sitrit Y."/>
            <person name="Stielow J.B."/>
            <person name="Szollosi G."/>
            <person name="Zifcakova L."/>
            <person name="Stursova M."/>
            <person name="Spatafora J.W."/>
            <person name="Tedersoo L."/>
            <person name="Vaario L.M."/>
            <person name="Yamada A."/>
            <person name="Yan M."/>
            <person name="Wang P."/>
            <person name="Xu J."/>
            <person name="Bruns T."/>
            <person name="Baldrian P."/>
            <person name="Vilgalys R."/>
            <person name="Dunand C."/>
            <person name="Henrissat B."/>
            <person name="Grigoriev I.V."/>
            <person name="Hibbett D."/>
            <person name="Nagy L.G."/>
            <person name="Martin F.M."/>
        </authorList>
    </citation>
    <scope>NUCLEOTIDE SEQUENCE</scope>
    <source>
        <strain evidence="1">UP504</strain>
    </source>
</reference>
<dbReference type="Gene3D" id="3.30.420.10">
    <property type="entry name" value="Ribonuclease H-like superfamily/Ribonuclease H"/>
    <property type="match status" value="1"/>
</dbReference>